<dbReference type="Proteomes" id="UP000596427">
    <property type="component" value="Chromosome"/>
</dbReference>
<dbReference type="AlphaFoldDB" id="A0A974PTY3"/>
<keyword evidence="7" id="KW-1185">Reference proteome</keyword>
<sequence>MSISQDLDVVVVGAGLAGLCAAVRAAEGGLRVRVIEKSTGEAYLCNSRYTGGLFHIAMDDMAGDPAWVADNIRRATHGETDEDLATTLAANARRTLAWLRQQGIRFIKAGPDGLRQNSLAPPGVRQTGLHWQGRAGDVMLRTLADVLRRRGGTLSRGVEALELVMDAGRCAGIKVRENGAEGVLHTRAVVLADGGFQADMELMRRFVSPAPERLLMRNARTGSGAGLRMAEAAGARLVGMESFYGHVQYRAAMEDERFWPYPVLDSLATAGIVVDGAGARFCDEGLGGVHVTNAIARLADPLSAVIVFDAAIWNGPGTDWLLPANPFLLSAGGALVSAPTPEGLAEKLAIPADALAQTVAAHNAAAQSGAEATPARTTTSYRAWPILKAPFHAIPVCAGVTYTMGGIATDARARVLGTQGAPIPGLFAAGATTGGLEGGSRSGYSGGLSKSSVFGLIAGDTLLDQLAAKAA</sequence>
<dbReference type="EMBL" id="CP063362">
    <property type="protein sequence ID" value="QRG09050.1"/>
    <property type="molecule type" value="Genomic_DNA"/>
</dbReference>
<name>A0A974PTY3_9HYPH</name>
<dbReference type="InterPro" id="IPR027477">
    <property type="entry name" value="Succ_DH/fumarate_Rdtase_cat_sf"/>
</dbReference>
<dbReference type="Gene3D" id="3.50.50.60">
    <property type="entry name" value="FAD/NAD(P)-binding domain"/>
    <property type="match status" value="1"/>
</dbReference>
<keyword evidence="3" id="KW-0274">FAD</keyword>
<protein>
    <submittedName>
        <fullName evidence="6">FAD-dependent oxidoreductase</fullName>
    </submittedName>
</protein>
<evidence type="ECO:0000313" key="6">
    <source>
        <dbReference type="EMBL" id="QRG09050.1"/>
    </source>
</evidence>
<keyword evidence="2" id="KW-0285">Flavoprotein</keyword>
<organism evidence="6 7">
    <name type="scientific">Xanthobacter dioxanivorans</name>
    <dbReference type="NCBI Taxonomy" id="2528964"/>
    <lineage>
        <taxon>Bacteria</taxon>
        <taxon>Pseudomonadati</taxon>
        <taxon>Pseudomonadota</taxon>
        <taxon>Alphaproteobacteria</taxon>
        <taxon>Hyphomicrobiales</taxon>
        <taxon>Xanthobacteraceae</taxon>
        <taxon>Xanthobacter</taxon>
    </lineage>
</organism>
<dbReference type="Pfam" id="PF00890">
    <property type="entry name" value="FAD_binding_2"/>
    <property type="match status" value="1"/>
</dbReference>
<dbReference type="SUPFAM" id="SSF51905">
    <property type="entry name" value="FAD/NAD(P)-binding domain"/>
    <property type="match status" value="1"/>
</dbReference>
<dbReference type="PANTHER" id="PTHR43400:SF7">
    <property type="entry name" value="FAD-DEPENDENT OXIDOREDUCTASE 2 FAD BINDING DOMAIN-CONTAINING PROTEIN"/>
    <property type="match status" value="1"/>
</dbReference>
<dbReference type="InterPro" id="IPR036188">
    <property type="entry name" value="FAD/NAD-bd_sf"/>
</dbReference>
<reference evidence="6 7" key="1">
    <citation type="submission" date="2020-10" db="EMBL/GenBank/DDBJ databases">
        <title>Degradation of 1,4-Dioxane by Xanthobacter sp. YN2, via a Novel Group-2 Soluble Di-Iron Monooxygenase.</title>
        <authorList>
            <person name="Ma F."/>
            <person name="Wang Y."/>
            <person name="Yang J."/>
            <person name="Guo H."/>
            <person name="Su D."/>
            <person name="Yu L."/>
        </authorList>
    </citation>
    <scope>NUCLEOTIDE SEQUENCE [LARGE SCALE GENOMIC DNA]</scope>
    <source>
        <strain evidence="6 7">YN2</strain>
    </source>
</reference>
<evidence type="ECO:0000256" key="3">
    <source>
        <dbReference type="ARBA" id="ARBA00022827"/>
    </source>
</evidence>
<evidence type="ECO:0000313" key="7">
    <source>
        <dbReference type="Proteomes" id="UP000596427"/>
    </source>
</evidence>
<dbReference type="InterPro" id="IPR003953">
    <property type="entry name" value="FAD-dep_OxRdtase_2_FAD-bd"/>
</dbReference>
<dbReference type="KEGG" id="xdi:EZH22_12715"/>
<dbReference type="InterPro" id="IPR050315">
    <property type="entry name" value="FAD-oxidoreductase_2"/>
</dbReference>
<accession>A0A974PTY3</accession>
<evidence type="ECO:0000259" key="5">
    <source>
        <dbReference type="Pfam" id="PF00890"/>
    </source>
</evidence>
<evidence type="ECO:0000256" key="4">
    <source>
        <dbReference type="ARBA" id="ARBA00023002"/>
    </source>
</evidence>
<comment type="cofactor">
    <cofactor evidence="1">
        <name>FAD</name>
        <dbReference type="ChEBI" id="CHEBI:57692"/>
    </cofactor>
</comment>
<dbReference type="Gene3D" id="3.90.700.10">
    <property type="entry name" value="Succinate dehydrogenase/fumarate reductase flavoprotein, catalytic domain"/>
    <property type="match status" value="1"/>
</dbReference>
<evidence type="ECO:0000256" key="1">
    <source>
        <dbReference type="ARBA" id="ARBA00001974"/>
    </source>
</evidence>
<gene>
    <name evidence="6" type="ORF">EZH22_12715</name>
</gene>
<feature type="domain" description="FAD-dependent oxidoreductase 2 FAD-binding" evidence="5">
    <location>
        <begin position="8"/>
        <end position="443"/>
    </location>
</feature>
<dbReference type="GO" id="GO:0016491">
    <property type="term" value="F:oxidoreductase activity"/>
    <property type="evidence" value="ECO:0007669"/>
    <property type="project" value="UniProtKB-KW"/>
</dbReference>
<dbReference type="PANTHER" id="PTHR43400">
    <property type="entry name" value="FUMARATE REDUCTASE"/>
    <property type="match status" value="1"/>
</dbReference>
<proteinExistence type="predicted"/>
<keyword evidence="4" id="KW-0560">Oxidoreductase</keyword>
<dbReference type="PRINTS" id="PR00368">
    <property type="entry name" value="FADPNR"/>
</dbReference>
<dbReference type="SUPFAM" id="SSF56425">
    <property type="entry name" value="Succinate dehydrogenase/fumarate reductase flavoprotein, catalytic domain"/>
    <property type="match status" value="1"/>
</dbReference>
<dbReference type="RefSeq" id="WP_203195968.1">
    <property type="nucleotide sequence ID" value="NZ_CP063362.1"/>
</dbReference>
<evidence type="ECO:0000256" key="2">
    <source>
        <dbReference type="ARBA" id="ARBA00022630"/>
    </source>
</evidence>